<dbReference type="GO" id="GO:0003939">
    <property type="term" value="F:L-iditol 2-dehydrogenase (NAD+) activity"/>
    <property type="evidence" value="ECO:0007669"/>
    <property type="project" value="TreeGrafter"/>
</dbReference>
<dbReference type="InterPro" id="IPR020843">
    <property type="entry name" value="ER"/>
</dbReference>
<dbReference type="PANTHER" id="PTHR43161:SF9">
    <property type="entry name" value="SORBITOL DEHYDROGENASE"/>
    <property type="match status" value="1"/>
</dbReference>
<feature type="domain" description="Enoyl reductase (ER)" evidence="6">
    <location>
        <begin position="30"/>
        <end position="397"/>
    </location>
</feature>
<dbReference type="SUPFAM" id="SSF51735">
    <property type="entry name" value="NAD(P)-binding Rossmann-fold domains"/>
    <property type="match status" value="1"/>
</dbReference>
<comment type="cofactor">
    <cofactor evidence="1">
        <name>Zn(2+)</name>
        <dbReference type="ChEBI" id="CHEBI:29105"/>
    </cofactor>
</comment>
<keyword evidence="8" id="KW-1185">Reference proteome</keyword>
<dbReference type="GO" id="GO:0006062">
    <property type="term" value="P:sorbitol catabolic process"/>
    <property type="evidence" value="ECO:0007669"/>
    <property type="project" value="TreeGrafter"/>
</dbReference>
<dbReference type="InterPro" id="IPR011032">
    <property type="entry name" value="GroES-like_sf"/>
</dbReference>
<evidence type="ECO:0000256" key="2">
    <source>
        <dbReference type="ARBA" id="ARBA00008072"/>
    </source>
</evidence>
<dbReference type="GO" id="GO:0046872">
    <property type="term" value="F:metal ion binding"/>
    <property type="evidence" value="ECO:0007669"/>
    <property type="project" value="UniProtKB-KW"/>
</dbReference>
<dbReference type="OrthoDB" id="2148442at2759"/>
<evidence type="ECO:0000256" key="3">
    <source>
        <dbReference type="ARBA" id="ARBA00022723"/>
    </source>
</evidence>
<protein>
    <recommendedName>
        <fullName evidence="6">Enoyl reductase (ER) domain-containing protein</fullName>
    </recommendedName>
</protein>
<dbReference type="STRING" id="741276.A0A2S5B387"/>
<dbReference type="CDD" id="cd05285">
    <property type="entry name" value="sorbitol_DH"/>
    <property type="match status" value="1"/>
</dbReference>
<comment type="caution">
    <text evidence="7">The sequence shown here is derived from an EMBL/GenBank/DDBJ whole genome shotgun (WGS) entry which is preliminary data.</text>
</comment>
<evidence type="ECO:0000259" key="6">
    <source>
        <dbReference type="SMART" id="SM00829"/>
    </source>
</evidence>
<reference evidence="7 8" key="1">
    <citation type="journal article" date="2018" name="Front. Microbiol.">
        <title>Prospects for Fungal Bioremediation of Acidic Radioactive Waste Sites: Characterization and Genome Sequence of Rhodotorula taiwanensis MD1149.</title>
        <authorList>
            <person name="Tkavc R."/>
            <person name="Matrosova V.Y."/>
            <person name="Grichenko O.E."/>
            <person name="Gostincar C."/>
            <person name="Volpe R.P."/>
            <person name="Klimenkova P."/>
            <person name="Gaidamakova E.K."/>
            <person name="Zhou C.E."/>
            <person name="Stewart B.J."/>
            <person name="Lyman M.G."/>
            <person name="Malfatti S.A."/>
            <person name="Rubinfeld B."/>
            <person name="Courtot M."/>
            <person name="Singh J."/>
            <person name="Dalgard C.L."/>
            <person name="Hamilton T."/>
            <person name="Frey K.G."/>
            <person name="Gunde-Cimerman N."/>
            <person name="Dugan L."/>
            <person name="Daly M.J."/>
        </authorList>
    </citation>
    <scope>NUCLEOTIDE SEQUENCE [LARGE SCALE GENOMIC DNA]</scope>
    <source>
        <strain evidence="7 8">MD1149</strain>
    </source>
</reference>
<dbReference type="Gene3D" id="3.40.50.720">
    <property type="entry name" value="NAD(P)-binding Rossmann-like Domain"/>
    <property type="match status" value="1"/>
</dbReference>
<dbReference type="Gene3D" id="3.90.180.10">
    <property type="entry name" value="Medium-chain alcohol dehydrogenases, catalytic domain"/>
    <property type="match status" value="1"/>
</dbReference>
<evidence type="ECO:0000313" key="8">
    <source>
        <dbReference type="Proteomes" id="UP000237144"/>
    </source>
</evidence>
<dbReference type="Pfam" id="PF00107">
    <property type="entry name" value="ADH_zinc_N"/>
    <property type="match status" value="1"/>
</dbReference>
<dbReference type="Pfam" id="PF08240">
    <property type="entry name" value="ADH_N"/>
    <property type="match status" value="1"/>
</dbReference>
<dbReference type="InterPro" id="IPR013149">
    <property type="entry name" value="ADH-like_C"/>
</dbReference>
<keyword evidence="4" id="KW-0862">Zinc</keyword>
<dbReference type="AlphaFoldDB" id="A0A2S5B387"/>
<dbReference type="SMART" id="SM00829">
    <property type="entry name" value="PKS_ER"/>
    <property type="match status" value="1"/>
</dbReference>
<keyword evidence="3" id="KW-0479">Metal-binding</keyword>
<dbReference type="InterPro" id="IPR036291">
    <property type="entry name" value="NAD(P)-bd_dom_sf"/>
</dbReference>
<evidence type="ECO:0000256" key="4">
    <source>
        <dbReference type="ARBA" id="ARBA00022833"/>
    </source>
</evidence>
<accession>A0A2S5B387</accession>
<dbReference type="SUPFAM" id="SSF50129">
    <property type="entry name" value="GroES-like"/>
    <property type="match status" value="1"/>
</dbReference>
<evidence type="ECO:0000313" key="7">
    <source>
        <dbReference type="EMBL" id="POY71161.1"/>
    </source>
</evidence>
<name>A0A2S5B387_9BASI</name>
<sequence length="406" mass="43226">MASTSTTPLSQPLAEDLQATSRNVSFVLHGIDDVRFEERPVPVECGDDDAIVAPKATGICGSDVHYLKHGRIGDFVVEAPMILGHESAAVVVKVGKNVKNVKPGDRVALEPGKSCRCCHDCKGGHYERCADMIFAATPPYDGTLAGRYVLPADLCYKLPDNMSMEEGALLEPMSVGVHAVAKVAEMKPGSNVVVFGAGPVGLLTAAAAKGLGAARVIAVGESSRVCAVFETSEAAANAFAKENGLIHDYYLPSKPEQGEEKVDYQRRNAKEIRERFGFTERGATGVDYVFECSGAEICIGTSVFLLRHGGTMVQIGMGKPDISLDMHTVLTHELTIKGSFRYGPDVYRLALDLVARGAVNLKSLITHRYTFKEAAEAFEANAKGVGRDGAGVIKIIIAGPQEADTA</sequence>
<evidence type="ECO:0000256" key="5">
    <source>
        <dbReference type="ARBA" id="ARBA00023002"/>
    </source>
</evidence>
<dbReference type="EMBL" id="PJQD01000085">
    <property type="protein sequence ID" value="POY71161.1"/>
    <property type="molecule type" value="Genomic_DNA"/>
</dbReference>
<keyword evidence="5" id="KW-0560">Oxidoreductase</keyword>
<dbReference type="InterPro" id="IPR013154">
    <property type="entry name" value="ADH-like_N"/>
</dbReference>
<dbReference type="InterPro" id="IPR045306">
    <property type="entry name" value="SDH-like"/>
</dbReference>
<gene>
    <name evidence="7" type="ORF">BMF94_5471</name>
</gene>
<proteinExistence type="inferred from homology"/>
<evidence type="ECO:0000256" key="1">
    <source>
        <dbReference type="ARBA" id="ARBA00001947"/>
    </source>
</evidence>
<dbReference type="PANTHER" id="PTHR43161">
    <property type="entry name" value="SORBITOL DEHYDROGENASE"/>
    <property type="match status" value="1"/>
</dbReference>
<dbReference type="Proteomes" id="UP000237144">
    <property type="component" value="Unassembled WGS sequence"/>
</dbReference>
<comment type="similarity">
    <text evidence="2">Belongs to the zinc-containing alcohol dehydrogenase family.</text>
</comment>
<organism evidence="7 8">
    <name type="scientific">Rhodotorula taiwanensis</name>
    <dbReference type="NCBI Taxonomy" id="741276"/>
    <lineage>
        <taxon>Eukaryota</taxon>
        <taxon>Fungi</taxon>
        <taxon>Dikarya</taxon>
        <taxon>Basidiomycota</taxon>
        <taxon>Pucciniomycotina</taxon>
        <taxon>Microbotryomycetes</taxon>
        <taxon>Sporidiobolales</taxon>
        <taxon>Sporidiobolaceae</taxon>
        <taxon>Rhodotorula</taxon>
    </lineage>
</organism>